<dbReference type="RefSeq" id="WP_153536619.1">
    <property type="nucleotide sequence ID" value="NZ_WEGH01000003.1"/>
</dbReference>
<comment type="caution">
    <text evidence="1">The sequence shown here is derived from an EMBL/GenBank/DDBJ whole genome shotgun (WGS) entry which is preliminary data.</text>
</comment>
<organism evidence="1 2">
    <name type="scientific">Actinomadura macrotermitis</name>
    <dbReference type="NCBI Taxonomy" id="2585200"/>
    <lineage>
        <taxon>Bacteria</taxon>
        <taxon>Bacillati</taxon>
        <taxon>Actinomycetota</taxon>
        <taxon>Actinomycetes</taxon>
        <taxon>Streptosporangiales</taxon>
        <taxon>Thermomonosporaceae</taxon>
        <taxon>Actinomadura</taxon>
    </lineage>
</organism>
<sequence length="82" mass="9052">MTPPPDDDIAHDTIHLGDQTAVVISMEDFRLLSALRRHASAEALETAMAVRASRELDEWIAAGRPGELSHEEAMAELFGRVR</sequence>
<evidence type="ECO:0000313" key="2">
    <source>
        <dbReference type="Proteomes" id="UP000487268"/>
    </source>
</evidence>
<gene>
    <name evidence="1" type="ORF">ACRB68_51280</name>
</gene>
<proteinExistence type="predicted"/>
<dbReference type="AlphaFoldDB" id="A0A7K0C0P3"/>
<keyword evidence="2" id="KW-1185">Reference proteome</keyword>
<name>A0A7K0C0P3_9ACTN</name>
<reference evidence="1 2" key="1">
    <citation type="submission" date="2019-10" db="EMBL/GenBank/DDBJ databases">
        <title>Actinomadura rubteroloni sp. nov. and Actinomadura macrotermitis sp. nov., isolated from the gut of fungus growing-termite Macrotermes natalensis.</title>
        <authorList>
            <person name="Benndorf R."/>
            <person name="Martin K."/>
            <person name="Kuefner M."/>
            <person name="De Beer W."/>
            <person name="Kaster A.-K."/>
            <person name="Vollmers J."/>
            <person name="Poulsen M."/>
            <person name="Beemelmanns C."/>
        </authorList>
    </citation>
    <scope>NUCLEOTIDE SEQUENCE [LARGE SCALE GENOMIC DNA]</scope>
    <source>
        <strain evidence="1 2">RB68</strain>
    </source>
</reference>
<protein>
    <submittedName>
        <fullName evidence="1">Uncharacterized protein</fullName>
    </submittedName>
</protein>
<dbReference type="Proteomes" id="UP000487268">
    <property type="component" value="Unassembled WGS sequence"/>
</dbReference>
<dbReference type="OrthoDB" id="3483393at2"/>
<dbReference type="EMBL" id="WEGH01000003">
    <property type="protein sequence ID" value="MQY07031.1"/>
    <property type="molecule type" value="Genomic_DNA"/>
</dbReference>
<accession>A0A7K0C0P3</accession>
<evidence type="ECO:0000313" key="1">
    <source>
        <dbReference type="EMBL" id="MQY07031.1"/>
    </source>
</evidence>